<dbReference type="EMBL" id="JAHRVA010000003">
    <property type="protein sequence ID" value="MBV2143749.1"/>
    <property type="molecule type" value="Genomic_DNA"/>
</dbReference>
<dbReference type="Proteomes" id="UP000752297">
    <property type="component" value="Unassembled WGS sequence"/>
</dbReference>
<organism evidence="3 4">
    <name type="scientific">Falsochrobactrum tianjinense</name>
    <dbReference type="NCBI Taxonomy" id="2706015"/>
    <lineage>
        <taxon>Bacteria</taxon>
        <taxon>Pseudomonadati</taxon>
        <taxon>Pseudomonadota</taxon>
        <taxon>Alphaproteobacteria</taxon>
        <taxon>Hyphomicrobiales</taxon>
        <taxon>Brucellaceae</taxon>
        <taxon>Falsochrobactrum</taxon>
    </lineage>
</organism>
<dbReference type="NCBIfam" id="TIGR02780">
    <property type="entry name" value="TrbJ_Ti"/>
    <property type="match status" value="1"/>
</dbReference>
<keyword evidence="4" id="KW-1185">Reference proteome</keyword>
<reference evidence="3 4" key="1">
    <citation type="submission" date="2021-06" db="EMBL/GenBank/DDBJ databases">
        <title>Falsochrobactrum tianjin sp.nov., a new petroleum-degrading bacteria isolated from oily soils.</title>
        <authorList>
            <person name="Chen G."/>
            <person name="Chen H."/>
            <person name="Tian J."/>
            <person name="Qing J."/>
            <person name="Zhong L."/>
            <person name="Ma W."/>
            <person name="Song Y."/>
            <person name="Cui X."/>
            <person name="Yan B."/>
        </authorList>
    </citation>
    <scope>NUCLEOTIDE SEQUENCE [LARGE SCALE GENOMIC DNA]</scope>
    <source>
        <strain evidence="3 4">TDYN1</strain>
    </source>
</reference>
<proteinExistence type="predicted"/>
<dbReference type="AlphaFoldDB" id="A0A949PNJ5"/>
<keyword evidence="2" id="KW-0732">Signal</keyword>
<dbReference type="InterPro" id="IPR014147">
    <property type="entry name" value="T4SS_TrbJ"/>
</dbReference>
<dbReference type="RefSeq" id="WP_217677729.1">
    <property type="nucleotide sequence ID" value="NZ_JAHRVA010000003.1"/>
</dbReference>
<keyword evidence="1" id="KW-0175">Coiled coil</keyword>
<evidence type="ECO:0000256" key="1">
    <source>
        <dbReference type="SAM" id="Coils"/>
    </source>
</evidence>
<comment type="caution">
    <text evidence="3">The sequence shown here is derived from an EMBL/GenBank/DDBJ whole genome shotgun (WGS) entry which is preliminary data.</text>
</comment>
<feature type="chain" id="PRO_5037958206" evidence="2">
    <location>
        <begin position="27"/>
        <end position="253"/>
    </location>
</feature>
<accession>A0A949PNJ5</accession>
<protein>
    <submittedName>
        <fullName evidence="3">P-type conjugative transfer protein TrbJ</fullName>
    </submittedName>
</protein>
<evidence type="ECO:0000256" key="2">
    <source>
        <dbReference type="SAM" id="SignalP"/>
    </source>
</evidence>
<evidence type="ECO:0000313" key="3">
    <source>
        <dbReference type="EMBL" id="MBV2143749.1"/>
    </source>
</evidence>
<sequence length="253" mass="27382">MRKTIIAISAAAVLSLVAIPFSPAHAGIPVMDGTNLTQNIMTAIESASQTLKQIEQYQTQLQQYENQLQNSLAPAQQIWDQAQGTIDGLVAATDRLSQLQNQFGSLDSYLEKFQDLDFYRNSPCFNGGNCTAAERAKLDEAKAVASEARTEANKASAEIAAGQLEDLKDDARQLKRLQGAAKGARGQMEAIGYANQLAGQQAYQLLQMRTALVAQQAAVTAKMQDEANEKARTDAIIETLNEPGFKPSAPSKY</sequence>
<feature type="signal peptide" evidence="2">
    <location>
        <begin position="1"/>
        <end position="26"/>
    </location>
</feature>
<gene>
    <name evidence="3" type="primary">trbJ</name>
    <name evidence="3" type="ORF">KUG47_09585</name>
</gene>
<feature type="coiled-coil region" evidence="1">
    <location>
        <begin position="138"/>
        <end position="177"/>
    </location>
</feature>
<evidence type="ECO:0000313" key="4">
    <source>
        <dbReference type="Proteomes" id="UP000752297"/>
    </source>
</evidence>
<name>A0A949PNJ5_9HYPH</name>
<dbReference type="NCBIfam" id="NF010452">
    <property type="entry name" value="PRK13879.1"/>
    <property type="match status" value="1"/>
</dbReference>